<dbReference type="FunFam" id="3.20.20.10:FF:000003">
    <property type="entry name" value="Diaminopimelate decarboxylase"/>
    <property type="match status" value="1"/>
</dbReference>
<dbReference type="InterPro" id="IPR022643">
    <property type="entry name" value="De-COase2_C"/>
</dbReference>
<evidence type="ECO:0000256" key="12">
    <source>
        <dbReference type="HAMAP-Rule" id="MF_02120"/>
    </source>
</evidence>
<evidence type="ECO:0000256" key="9">
    <source>
        <dbReference type="ARBA" id="ARBA00060983"/>
    </source>
</evidence>
<evidence type="ECO:0000256" key="14">
    <source>
        <dbReference type="RuleBase" id="RU003738"/>
    </source>
</evidence>
<feature type="binding site" evidence="12">
    <location>
        <position position="239"/>
    </location>
    <ligand>
        <name>pyridoxal 5'-phosphate</name>
        <dbReference type="ChEBI" id="CHEBI:597326"/>
    </ligand>
</feature>
<evidence type="ECO:0000256" key="7">
    <source>
        <dbReference type="ARBA" id="ARBA00050464"/>
    </source>
</evidence>
<dbReference type="SUPFAM" id="SSF51419">
    <property type="entry name" value="PLP-binding barrel"/>
    <property type="match status" value="1"/>
</dbReference>
<comment type="similarity">
    <text evidence="9 12">Belongs to the Orn/Lys/Arg decarboxylase class-II family. LysA subfamily.</text>
</comment>
<feature type="domain" description="Orn/DAP/Arg decarboxylase 2 N-terminal" evidence="16">
    <location>
        <begin position="36"/>
        <end position="279"/>
    </location>
</feature>
<dbReference type="HAMAP" id="MF_02120">
    <property type="entry name" value="LysA"/>
    <property type="match status" value="1"/>
</dbReference>
<keyword evidence="2 12" id="KW-0028">Amino-acid biosynthesis</keyword>
<feature type="domain" description="Orn/DAP/Arg decarboxylase 2 C-terminal" evidence="15">
    <location>
        <begin position="30"/>
        <end position="369"/>
    </location>
</feature>
<dbReference type="KEGG" id="dwd:DSCW_40710"/>
<evidence type="ECO:0000256" key="8">
    <source>
        <dbReference type="ARBA" id="ARBA00060643"/>
    </source>
</evidence>
<evidence type="ECO:0000313" key="17">
    <source>
        <dbReference type="EMBL" id="BBO76654.1"/>
    </source>
</evidence>
<feature type="binding site" evidence="12">
    <location>
        <position position="343"/>
    </location>
    <ligand>
        <name>substrate</name>
    </ligand>
</feature>
<dbReference type="PRINTS" id="PR01181">
    <property type="entry name" value="DAPDCRBXLASE"/>
</dbReference>
<dbReference type="EMBL" id="AP021875">
    <property type="protein sequence ID" value="BBO76654.1"/>
    <property type="molecule type" value="Genomic_DNA"/>
</dbReference>
<keyword evidence="4 12" id="KW-0663">Pyridoxal phosphate</keyword>
<dbReference type="Proteomes" id="UP000427769">
    <property type="component" value="Chromosome"/>
</dbReference>
<dbReference type="GO" id="GO:0030170">
    <property type="term" value="F:pyridoxal phosphate binding"/>
    <property type="evidence" value="ECO:0007669"/>
    <property type="project" value="UniProtKB-UniRule"/>
</dbReference>
<feature type="binding site" evidence="12">
    <location>
        <position position="316"/>
    </location>
    <ligand>
        <name>substrate</name>
    </ligand>
</feature>
<dbReference type="Gene3D" id="3.20.20.10">
    <property type="entry name" value="Alanine racemase"/>
    <property type="match status" value="1"/>
</dbReference>
<dbReference type="GO" id="GO:0009089">
    <property type="term" value="P:lysine biosynthetic process via diaminopimelate"/>
    <property type="evidence" value="ECO:0007669"/>
    <property type="project" value="UniProtKB-UniRule"/>
</dbReference>
<evidence type="ECO:0000259" key="15">
    <source>
        <dbReference type="Pfam" id="PF00278"/>
    </source>
</evidence>
<dbReference type="Gene3D" id="2.40.37.10">
    <property type="entry name" value="Lyase, Ornithine Decarboxylase, Chain A, domain 1"/>
    <property type="match status" value="1"/>
</dbReference>
<dbReference type="NCBIfam" id="TIGR01048">
    <property type="entry name" value="lysA"/>
    <property type="match status" value="1"/>
</dbReference>
<keyword evidence="6 12" id="KW-0456">Lyase</keyword>
<evidence type="ECO:0000256" key="10">
    <source>
        <dbReference type="ARBA" id="ARBA00066427"/>
    </source>
</evidence>
<keyword evidence="3 12" id="KW-0210">Decarboxylase</keyword>
<dbReference type="InterPro" id="IPR022644">
    <property type="entry name" value="De-COase2_N"/>
</dbReference>
<reference evidence="17 18" key="1">
    <citation type="submission" date="2019-11" db="EMBL/GenBank/DDBJ databases">
        <title>Comparative genomics of hydrocarbon-degrading Desulfosarcina strains.</title>
        <authorList>
            <person name="Watanabe M."/>
            <person name="Kojima H."/>
            <person name="Fukui M."/>
        </authorList>
    </citation>
    <scope>NUCLEOTIDE SEQUENCE [LARGE SCALE GENOMIC DNA]</scope>
    <source>
        <strain evidence="17 18">PP31</strain>
    </source>
</reference>
<dbReference type="InterPro" id="IPR022657">
    <property type="entry name" value="De-COase2_CS"/>
</dbReference>
<dbReference type="UniPathway" id="UPA00034">
    <property type="reaction ID" value="UER00027"/>
</dbReference>
<comment type="cofactor">
    <cofactor evidence="1 12 13 14">
        <name>pyridoxal 5'-phosphate</name>
        <dbReference type="ChEBI" id="CHEBI:597326"/>
    </cofactor>
</comment>
<comment type="catalytic activity">
    <reaction evidence="7 12 14">
        <text>meso-2,6-diaminopimelate + H(+) = L-lysine + CO2</text>
        <dbReference type="Rhea" id="RHEA:15101"/>
        <dbReference type="ChEBI" id="CHEBI:15378"/>
        <dbReference type="ChEBI" id="CHEBI:16526"/>
        <dbReference type="ChEBI" id="CHEBI:32551"/>
        <dbReference type="ChEBI" id="CHEBI:57791"/>
        <dbReference type="EC" id="4.1.1.20"/>
    </reaction>
</comment>
<dbReference type="OrthoDB" id="9802241at2"/>
<dbReference type="InterPro" id="IPR000183">
    <property type="entry name" value="Orn/DAP/Arg_de-COase"/>
</dbReference>
<dbReference type="Pfam" id="PF02784">
    <property type="entry name" value="Orn_Arg_deC_N"/>
    <property type="match status" value="1"/>
</dbReference>
<organism evidence="17 18">
    <name type="scientific">Desulfosarcina widdelii</name>
    <dbReference type="NCBI Taxonomy" id="947919"/>
    <lineage>
        <taxon>Bacteria</taxon>
        <taxon>Pseudomonadati</taxon>
        <taxon>Thermodesulfobacteriota</taxon>
        <taxon>Desulfobacteria</taxon>
        <taxon>Desulfobacterales</taxon>
        <taxon>Desulfosarcinaceae</taxon>
        <taxon>Desulfosarcina</taxon>
    </lineage>
</organism>
<proteinExistence type="inferred from homology"/>
<feature type="binding site" evidence="12">
    <location>
        <position position="312"/>
    </location>
    <ligand>
        <name>substrate</name>
    </ligand>
</feature>
<evidence type="ECO:0000256" key="13">
    <source>
        <dbReference type="PIRSR" id="PIRSR600183-50"/>
    </source>
</evidence>
<dbReference type="PROSITE" id="PS00879">
    <property type="entry name" value="ODR_DC_2_2"/>
    <property type="match status" value="1"/>
</dbReference>
<evidence type="ECO:0000256" key="3">
    <source>
        <dbReference type="ARBA" id="ARBA00022793"/>
    </source>
</evidence>
<protein>
    <recommendedName>
        <fullName evidence="11 12">Diaminopimelate decarboxylase</fullName>
        <shortName evidence="12">DAP decarboxylase</shortName>
        <shortName evidence="12">DAPDC</shortName>
        <ecNumber evidence="10 12">4.1.1.20</ecNumber>
    </recommendedName>
</protein>
<feature type="binding site" evidence="12">
    <location>
        <position position="276"/>
    </location>
    <ligand>
        <name>substrate</name>
    </ligand>
</feature>
<evidence type="ECO:0000256" key="2">
    <source>
        <dbReference type="ARBA" id="ARBA00022605"/>
    </source>
</evidence>
<dbReference type="InterPro" id="IPR029066">
    <property type="entry name" value="PLP-binding_barrel"/>
</dbReference>
<feature type="binding site" evidence="12">
    <location>
        <position position="371"/>
    </location>
    <ligand>
        <name>substrate</name>
    </ligand>
</feature>
<keyword evidence="5 12" id="KW-0457">Lysine biosynthesis</keyword>
<keyword evidence="18" id="KW-1185">Reference proteome</keyword>
<feature type="active site" description="Proton donor" evidence="13">
    <location>
        <position position="342"/>
    </location>
</feature>
<evidence type="ECO:0000256" key="6">
    <source>
        <dbReference type="ARBA" id="ARBA00023239"/>
    </source>
</evidence>
<dbReference type="CDD" id="cd06828">
    <property type="entry name" value="PLPDE_III_DapDC"/>
    <property type="match status" value="1"/>
</dbReference>
<feature type="modified residue" description="N6-(pyridoxal phosphate)lysine" evidence="12 13">
    <location>
        <position position="60"/>
    </location>
</feature>
<dbReference type="AlphaFoldDB" id="A0A5K7ZDY7"/>
<comment type="subunit">
    <text evidence="12">Homodimer.</text>
</comment>
<dbReference type="FunFam" id="2.40.37.10:FF:000003">
    <property type="entry name" value="Diaminopimelate decarboxylase"/>
    <property type="match status" value="1"/>
</dbReference>
<dbReference type="RefSeq" id="WP_155305467.1">
    <property type="nucleotide sequence ID" value="NZ_AP021875.1"/>
</dbReference>
<dbReference type="InterPro" id="IPR009006">
    <property type="entry name" value="Ala_racemase/Decarboxylase_C"/>
</dbReference>
<evidence type="ECO:0000313" key="18">
    <source>
        <dbReference type="Proteomes" id="UP000427769"/>
    </source>
</evidence>
<comment type="pathway">
    <text evidence="8 12 14">Amino-acid biosynthesis; L-lysine biosynthesis via DAP pathway; L-lysine from DL-2,6-diaminopimelate: step 1/1.</text>
</comment>
<dbReference type="PANTHER" id="PTHR43727">
    <property type="entry name" value="DIAMINOPIMELATE DECARBOXYLASE"/>
    <property type="match status" value="1"/>
</dbReference>
<dbReference type="GO" id="GO:0008836">
    <property type="term" value="F:diaminopimelate decarboxylase activity"/>
    <property type="evidence" value="ECO:0007669"/>
    <property type="project" value="UniProtKB-UniRule"/>
</dbReference>
<comment type="function">
    <text evidence="12">Specifically catalyzes the decarboxylation of meso-diaminopimelate (meso-DAP) to L-lysine.</text>
</comment>
<dbReference type="Pfam" id="PF00278">
    <property type="entry name" value="Orn_DAP_Arg_deC"/>
    <property type="match status" value="1"/>
</dbReference>
<dbReference type="SUPFAM" id="SSF50621">
    <property type="entry name" value="Alanine racemase C-terminal domain-like"/>
    <property type="match status" value="1"/>
</dbReference>
<dbReference type="EC" id="4.1.1.20" evidence="10 12"/>
<dbReference type="PANTHER" id="PTHR43727:SF2">
    <property type="entry name" value="GROUP IV DECARBOXYLASE"/>
    <property type="match status" value="1"/>
</dbReference>
<name>A0A5K7ZDY7_9BACT</name>
<dbReference type="InterPro" id="IPR002986">
    <property type="entry name" value="DAP_deCOOHase_LysA"/>
</dbReference>
<sequence length="412" mass="45045">MDYFDYRENELWAEEIRVSDLARQFGTPLYVYSARTLRRHVNVFDEALAGLDHLTCFSVKANGNIHILRLLGSMGSGVDIVSGGELFRAIMAGIPPAKIVYSGVGKQDHEIREALAANILMFNVESVAELERISQIATEMGAVARISLRINPDVDPKTHPYISTGLKKNKFGLDMLEATGAYLMAKKLPAVSPIGMDCHIGSQLTQIDPFVETLEKLLAFIDRLKTSGIDIRYLDLGGGLGITYDEETPPQPADLGRVVAEAVRERGLTVILEPGRAIAGNAGILVTKVLYTKKTRAKNFIIVDAAMNDLVRPSLYGAYHHIGEVAPKKRKKLKVDVVGPICESSDFLAQDRLLPEVASGELLAIFSAGAYGFAMSSQYNARPRAAEVIVDAEQITLARRRETYGDLVALEG</sequence>
<evidence type="ECO:0000256" key="5">
    <source>
        <dbReference type="ARBA" id="ARBA00023154"/>
    </source>
</evidence>
<accession>A0A5K7ZDY7</accession>
<evidence type="ECO:0000256" key="4">
    <source>
        <dbReference type="ARBA" id="ARBA00022898"/>
    </source>
</evidence>
<evidence type="ECO:0000259" key="16">
    <source>
        <dbReference type="Pfam" id="PF02784"/>
    </source>
</evidence>
<gene>
    <name evidence="17" type="primary">lysA-1</name>
    <name evidence="12" type="synonym">lysA</name>
    <name evidence="17" type="ORF">DSCW_40710</name>
</gene>
<dbReference type="PRINTS" id="PR01179">
    <property type="entry name" value="ODADCRBXLASE"/>
</dbReference>
<evidence type="ECO:0000256" key="11">
    <source>
        <dbReference type="ARBA" id="ARBA00074972"/>
    </source>
</evidence>
<evidence type="ECO:0000256" key="1">
    <source>
        <dbReference type="ARBA" id="ARBA00001933"/>
    </source>
</evidence>
<feature type="binding site" evidence="12">
    <location>
        <position position="371"/>
    </location>
    <ligand>
        <name>pyridoxal 5'-phosphate</name>
        <dbReference type="ChEBI" id="CHEBI:597326"/>
    </ligand>
</feature>
<feature type="binding site" evidence="12">
    <location>
        <begin position="273"/>
        <end position="276"/>
    </location>
    <ligand>
        <name>pyridoxal 5'-phosphate</name>
        <dbReference type="ChEBI" id="CHEBI:597326"/>
    </ligand>
</feature>